<gene>
    <name evidence="1" type="primary">AlNc14C19G1968</name>
    <name evidence="1" type="ORF">ALNC14_023310</name>
</gene>
<evidence type="ECO:0000313" key="1">
    <source>
        <dbReference type="EMBL" id="CCA16188.1"/>
    </source>
</evidence>
<sequence>MIPLVCGETFFTNSSPYCLMFSIELDTCSVSDSGDGSSFKSKSAITFLPSVDCWCSLISFHTHKFHLVHLIKRHSGRAKCNTATMLLDVIAPLKFRSLPI</sequence>
<dbReference type="AlphaFoldDB" id="F0W4Z8"/>
<dbReference type="HOGENOM" id="CLU_2311391_0_0_1"/>
<organism evidence="1">
    <name type="scientific">Albugo laibachii Nc14</name>
    <dbReference type="NCBI Taxonomy" id="890382"/>
    <lineage>
        <taxon>Eukaryota</taxon>
        <taxon>Sar</taxon>
        <taxon>Stramenopiles</taxon>
        <taxon>Oomycota</taxon>
        <taxon>Peronosporomycetes</taxon>
        <taxon>Albuginales</taxon>
        <taxon>Albuginaceae</taxon>
        <taxon>Albugo</taxon>
    </lineage>
</organism>
<proteinExistence type="predicted"/>
<name>F0W4Z8_9STRA</name>
<reference evidence="1" key="2">
    <citation type="submission" date="2011-02" db="EMBL/GenBank/DDBJ databases">
        <authorList>
            <person name="MacLean D."/>
        </authorList>
    </citation>
    <scope>NUCLEOTIDE SEQUENCE</scope>
</reference>
<protein>
    <submittedName>
        <fullName evidence="1">AlNc14C19G1968 protein</fullName>
    </submittedName>
</protein>
<dbReference type="EMBL" id="FR824064">
    <property type="protein sequence ID" value="CCA16188.1"/>
    <property type="molecule type" value="Genomic_DNA"/>
</dbReference>
<accession>F0W4Z8</accession>
<reference evidence="1" key="1">
    <citation type="journal article" date="2011" name="PLoS Biol.">
        <title>Gene gain and loss during evolution of obligate parasitism in the white rust pathogen of Arabidopsis thaliana.</title>
        <authorList>
            <person name="Kemen E."/>
            <person name="Gardiner A."/>
            <person name="Schultz-Larsen T."/>
            <person name="Kemen A.C."/>
            <person name="Balmuth A.L."/>
            <person name="Robert-Seilaniantz A."/>
            <person name="Bailey K."/>
            <person name="Holub E."/>
            <person name="Studholme D.J."/>
            <person name="Maclean D."/>
            <person name="Jones J.D."/>
        </authorList>
    </citation>
    <scope>NUCLEOTIDE SEQUENCE</scope>
</reference>